<sequence>MPHYADRKDLFPMQGGCPCGHIRYQITLPPLIVQTCHCTLCQRQIGSAFAVNAIIESSAITLLPSAPLTTPPSKADAAQASSSPAASGTVCGVLPAFADFTNAATTATVPPQPTSSTTTAAASASAATPNSPILVTIPTQSKVGQTVAQCPFCRGSLWNYYADGGLFMTYLITSTLDRPWELEPDVHIFTRSKRDFITISDGKPQFEGQYPDRSAFFRPDCKARVDALLEKQVAWRKQLKAAYKAQFAKI</sequence>
<evidence type="ECO:0000256" key="4">
    <source>
        <dbReference type="ARBA" id="ARBA00023239"/>
    </source>
</evidence>
<keyword evidence="3" id="KW-0862">Zinc</keyword>
<keyword evidence="4" id="KW-0456">Lyase</keyword>
<dbReference type="InterPro" id="IPR011057">
    <property type="entry name" value="Mss4-like_sf"/>
</dbReference>
<dbReference type="InterPro" id="IPR006913">
    <property type="entry name" value="CENP-V/GFA"/>
</dbReference>
<dbReference type="GO" id="GO:0016846">
    <property type="term" value="F:carbon-sulfur lyase activity"/>
    <property type="evidence" value="ECO:0007669"/>
    <property type="project" value="InterPro"/>
</dbReference>
<dbReference type="PANTHER" id="PTHR33337">
    <property type="entry name" value="GFA DOMAIN-CONTAINING PROTEIN"/>
    <property type="match status" value="1"/>
</dbReference>
<dbReference type="Proteomes" id="UP000826573">
    <property type="component" value="Unassembled WGS sequence"/>
</dbReference>
<feature type="domain" description="CENP-V/GFA" evidence="5">
    <location>
        <begin position="13"/>
        <end position="131"/>
    </location>
</feature>
<dbReference type="AlphaFoldDB" id="A0A9P8I321"/>
<dbReference type="EMBL" id="JAIMJC010000001">
    <property type="protein sequence ID" value="KAH0532592.1"/>
    <property type="molecule type" value="Genomic_DNA"/>
</dbReference>
<dbReference type="Pfam" id="PF04828">
    <property type="entry name" value="GFA"/>
    <property type="match status" value="1"/>
</dbReference>
<proteinExistence type="inferred from homology"/>
<accession>A0A9P8I321</accession>
<dbReference type="GO" id="GO:0046872">
    <property type="term" value="F:metal ion binding"/>
    <property type="evidence" value="ECO:0007669"/>
    <property type="project" value="UniProtKB-KW"/>
</dbReference>
<comment type="caution">
    <text evidence="6">The sequence shown here is derived from an EMBL/GenBank/DDBJ whole genome shotgun (WGS) entry which is preliminary data.</text>
</comment>
<protein>
    <recommendedName>
        <fullName evidence="5">CENP-V/GFA domain-containing protein</fullName>
    </recommendedName>
</protein>
<evidence type="ECO:0000313" key="6">
    <source>
        <dbReference type="EMBL" id="KAH0532592.1"/>
    </source>
</evidence>
<evidence type="ECO:0000256" key="3">
    <source>
        <dbReference type="ARBA" id="ARBA00022833"/>
    </source>
</evidence>
<evidence type="ECO:0000313" key="7">
    <source>
        <dbReference type="Proteomes" id="UP000826573"/>
    </source>
</evidence>
<keyword evidence="2" id="KW-0479">Metal-binding</keyword>
<dbReference type="Gene3D" id="3.90.1590.10">
    <property type="entry name" value="glutathione-dependent formaldehyde- activating enzyme (gfa)"/>
    <property type="match status" value="1"/>
</dbReference>
<dbReference type="SUPFAM" id="SSF51316">
    <property type="entry name" value="Mss4-like"/>
    <property type="match status" value="2"/>
</dbReference>
<keyword evidence="7" id="KW-1185">Reference proteome</keyword>
<name>A0A9P8I321_9HYPO</name>
<reference evidence="6 7" key="1">
    <citation type="submission" date="2021-08" db="EMBL/GenBank/DDBJ databases">
        <title>The highly contiguous genome resource for Trichoderma semiorbis FJ059, a fungal antagonistic to plant pathogens.</title>
        <authorList>
            <person name="Liu T."/>
        </authorList>
    </citation>
    <scope>NUCLEOTIDE SEQUENCE [LARGE SCALE GENOMIC DNA]</scope>
    <source>
        <strain evidence="6 7">FJ059</strain>
    </source>
</reference>
<evidence type="ECO:0000256" key="1">
    <source>
        <dbReference type="ARBA" id="ARBA00005495"/>
    </source>
</evidence>
<organism evidence="6 7">
    <name type="scientific">Trichoderma semiorbis</name>
    <dbReference type="NCBI Taxonomy" id="1491008"/>
    <lineage>
        <taxon>Eukaryota</taxon>
        <taxon>Fungi</taxon>
        <taxon>Dikarya</taxon>
        <taxon>Ascomycota</taxon>
        <taxon>Pezizomycotina</taxon>
        <taxon>Sordariomycetes</taxon>
        <taxon>Hypocreomycetidae</taxon>
        <taxon>Hypocreales</taxon>
        <taxon>Hypocreaceae</taxon>
        <taxon>Trichoderma</taxon>
    </lineage>
</organism>
<dbReference type="PANTHER" id="PTHR33337:SF33">
    <property type="entry name" value="CENP-V_GFA DOMAIN-CONTAINING PROTEIN"/>
    <property type="match status" value="1"/>
</dbReference>
<dbReference type="PROSITE" id="PS51891">
    <property type="entry name" value="CENP_V_GFA"/>
    <property type="match status" value="1"/>
</dbReference>
<comment type="similarity">
    <text evidence="1">Belongs to the Gfa family.</text>
</comment>
<evidence type="ECO:0000256" key="2">
    <source>
        <dbReference type="ARBA" id="ARBA00022723"/>
    </source>
</evidence>
<evidence type="ECO:0000259" key="5">
    <source>
        <dbReference type="PROSITE" id="PS51891"/>
    </source>
</evidence>
<gene>
    <name evidence="6" type="ORF">TsFJ059_001264</name>
</gene>